<reference evidence="10 11" key="1">
    <citation type="journal article" date="2013" name="Genome Announc.">
        <title>Genome sequences for three denitrifying bacterial strains isolated from a uranium- and nitrate-contaminated subsurface environment.</title>
        <authorList>
            <person name="Venkatramanan R."/>
            <person name="Prakash O."/>
            <person name="Woyke T."/>
            <person name="Chain P."/>
            <person name="Goodwin L.A."/>
            <person name="Watson D."/>
            <person name="Brooks S."/>
            <person name="Kostka J.E."/>
            <person name="Green S.J."/>
        </authorList>
    </citation>
    <scope>NUCLEOTIDE SEQUENCE [LARGE SCALE GENOMIC DNA]</scope>
    <source>
        <strain evidence="10 11">1NES1</strain>
    </source>
</reference>
<dbReference type="SUPFAM" id="SSF56770">
    <property type="entry name" value="HydA/Nqo6-like"/>
    <property type="match status" value="1"/>
</dbReference>
<dbReference type="AlphaFoldDB" id="N0B209"/>
<dbReference type="HOGENOM" id="CLU_2806656_0_0_5"/>
<comment type="similarity">
    <text evidence="2">Belongs to the complex I 20 kDa subunit family.</text>
</comment>
<dbReference type="eggNOG" id="COG3260">
    <property type="taxonomic scope" value="Bacteria"/>
</dbReference>
<keyword evidence="7" id="KW-0411">Iron-sulfur</keyword>
<evidence type="ECO:0000313" key="10">
    <source>
        <dbReference type="EMBL" id="AGK56978.1"/>
    </source>
</evidence>
<keyword evidence="10" id="KW-0830">Ubiquinone</keyword>
<comment type="cofactor">
    <cofactor evidence="1">
        <name>[4Fe-4S] cluster</name>
        <dbReference type="ChEBI" id="CHEBI:49883"/>
    </cofactor>
</comment>
<evidence type="ECO:0000256" key="3">
    <source>
        <dbReference type="ARBA" id="ARBA00022475"/>
    </source>
</evidence>
<evidence type="ECO:0000256" key="1">
    <source>
        <dbReference type="ARBA" id="ARBA00001966"/>
    </source>
</evidence>
<dbReference type="GO" id="GO:0051539">
    <property type="term" value="F:4 iron, 4 sulfur cluster binding"/>
    <property type="evidence" value="ECO:0007669"/>
    <property type="project" value="UniProtKB-KW"/>
</dbReference>
<organism evidence="10 11">
    <name type="scientific">Hyphomicrobium denitrificans 1NES1</name>
    <dbReference type="NCBI Taxonomy" id="670307"/>
    <lineage>
        <taxon>Bacteria</taxon>
        <taxon>Pseudomonadati</taxon>
        <taxon>Pseudomonadota</taxon>
        <taxon>Alphaproteobacteria</taxon>
        <taxon>Hyphomicrobiales</taxon>
        <taxon>Hyphomicrobiaceae</taxon>
        <taxon>Hyphomicrobium</taxon>
    </lineage>
</organism>
<dbReference type="KEGG" id="hdt:HYPDE_26488"/>
<keyword evidence="8" id="KW-0472">Membrane</keyword>
<evidence type="ECO:0000256" key="6">
    <source>
        <dbReference type="ARBA" id="ARBA00023004"/>
    </source>
</evidence>
<dbReference type="Gene3D" id="3.40.50.12280">
    <property type="match status" value="1"/>
</dbReference>
<dbReference type="PANTHER" id="PTHR42989">
    <property type="entry name" value="HYDROGENASE-4 COMPONENT I"/>
    <property type="match status" value="1"/>
</dbReference>
<name>N0B209_9HYPH</name>
<keyword evidence="4" id="KW-0004">4Fe-4S</keyword>
<evidence type="ECO:0000256" key="2">
    <source>
        <dbReference type="ARBA" id="ARBA00009173"/>
    </source>
</evidence>
<dbReference type="Proteomes" id="UP000005952">
    <property type="component" value="Chromosome"/>
</dbReference>
<sequence>MAVGACACTGGVFAGSYACIGPVSAVVPVDVTVPGCLPPPVNSFLGSLTPMVTWQEARVLSNRRRFL</sequence>
<dbReference type="PANTHER" id="PTHR42989:SF1">
    <property type="entry name" value="FORMATE HYDROGENLYASE SUBUNIT 7-RELATED"/>
    <property type="match status" value="1"/>
</dbReference>
<evidence type="ECO:0000313" key="11">
    <source>
        <dbReference type="Proteomes" id="UP000005952"/>
    </source>
</evidence>
<keyword evidence="5" id="KW-0479">Metal-binding</keyword>
<dbReference type="Pfam" id="PF01058">
    <property type="entry name" value="Oxidored_q6"/>
    <property type="match status" value="1"/>
</dbReference>
<dbReference type="STRING" id="670307.HYPDE_26488"/>
<dbReference type="EMBL" id="CP005587">
    <property type="protein sequence ID" value="AGK56978.1"/>
    <property type="molecule type" value="Genomic_DNA"/>
</dbReference>
<gene>
    <name evidence="10" type="ORF">HYPDE_26488</name>
</gene>
<accession>N0B209</accession>
<protein>
    <submittedName>
        <fullName evidence="10">NADH ubiquinone oxidoreductase 20 kDa subunit</fullName>
    </submittedName>
</protein>
<evidence type="ECO:0000256" key="5">
    <source>
        <dbReference type="ARBA" id="ARBA00022723"/>
    </source>
</evidence>
<evidence type="ECO:0000259" key="9">
    <source>
        <dbReference type="Pfam" id="PF01058"/>
    </source>
</evidence>
<dbReference type="InterPro" id="IPR052375">
    <property type="entry name" value="Complex_I_20kDa-like"/>
</dbReference>
<dbReference type="GO" id="GO:0046872">
    <property type="term" value="F:metal ion binding"/>
    <property type="evidence" value="ECO:0007669"/>
    <property type="project" value="UniProtKB-KW"/>
</dbReference>
<feature type="domain" description="NADH:ubiquinone oxidoreductase-like 20kDa subunit" evidence="9">
    <location>
        <begin position="1"/>
        <end position="42"/>
    </location>
</feature>
<keyword evidence="6" id="KW-0408">Iron</keyword>
<evidence type="ECO:0000256" key="8">
    <source>
        <dbReference type="ARBA" id="ARBA00023136"/>
    </source>
</evidence>
<proteinExistence type="inferred from homology"/>
<keyword evidence="3" id="KW-1003">Cell membrane</keyword>
<dbReference type="InterPro" id="IPR006137">
    <property type="entry name" value="NADH_UbQ_OxRdtase-like_20kDa"/>
</dbReference>
<dbReference type="RefSeq" id="WP_015597015.1">
    <property type="nucleotide sequence ID" value="NC_021172.1"/>
</dbReference>
<evidence type="ECO:0000256" key="7">
    <source>
        <dbReference type="ARBA" id="ARBA00023014"/>
    </source>
</evidence>
<evidence type="ECO:0000256" key="4">
    <source>
        <dbReference type="ARBA" id="ARBA00022485"/>
    </source>
</evidence>
<keyword evidence="11" id="KW-1185">Reference proteome</keyword>